<dbReference type="EMBL" id="JMTM01000065">
    <property type="protein sequence ID" value="OAZ03104.1"/>
    <property type="molecule type" value="Genomic_DNA"/>
</dbReference>
<accession>A0A199XP34</accession>
<sequence length="31" mass="3809">MQMKYQMSGLKNHLKGNYLLSYFASRYNFFK</sequence>
<name>A0A199XP34_9FLAO</name>
<gene>
    <name evidence="1" type="ORF">FLB_23500</name>
</gene>
<dbReference type="Proteomes" id="UP000093807">
    <property type="component" value="Unassembled WGS sequence"/>
</dbReference>
<reference evidence="1 2" key="1">
    <citation type="submission" date="2016-06" db="EMBL/GenBank/DDBJ databases">
        <title>Draft genome sequence of Flavobacterium succinicans strain DD5b.</title>
        <authorList>
            <person name="Poehlein A."/>
            <person name="Daniel R."/>
            <person name="Simeonova D.D."/>
        </authorList>
    </citation>
    <scope>NUCLEOTIDE SEQUENCE [LARGE SCALE GENOMIC DNA]</scope>
    <source>
        <strain evidence="1 2">DD5b</strain>
    </source>
</reference>
<dbReference type="AlphaFoldDB" id="A0A199XP34"/>
<organism evidence="1 2">
    <name type="scientific">Flavobacterium succinicans</name>
    <dbReference type="NCBI Taxonomy" id="29536"/>
    <lineage>
        <taxon>Bacteria</taxon>
        <taxon>Pseudomonadati</taxon>
        <taxon>Bacteroidota</taxon>
        <taxon>Flavobacteriia</taxon>
        <taxon>Flavobacteriales</taxon>
        <taxon>Flavobacteriaceae</taxon>
        <taxon>Flavobacterium</taxon>
    </lineage>
</organism>
<keyword evidence="2" id="KW-1185">Reference proteome</keyword>
<comment type="caution">
    <text evidence="1">The sequence shown here is derived from an EMBL/GenBank/DDBJ whole genome shotgun (WGS) entry which is preliminary data.</text>
</comment>
<evidence type="ECO:0000313" key="2">
    <source>
        <dbReference type="Proteomes" id="UP000093807"/>
    </source>
</evidence>
<protein>
    <submittedName>
        <fullName evidence="1">Uncharacterized protein</fullName>
    </submittedName>
</protein>
<proteinExistence type="predicted"/>
<evidence type="ECO:0000313" key="1">
    <source>
        <dbReference type="EMBL" id="OAZ03104.1"/>
    </source>
</evidence>